<dbReference type="InterPro" id="IPR003369">
    <property type="entry name" value="TatA/B/E"/>
</dbReference>
<sequence>MFGIDGSEFLVILLIFIIVVGPKDLPKMLKVIARAIAYMRSTANEFHHHFDDAIKQAELDDLKKILSNTSDLNSRKEFKKSCDSIYNKKEDVSDNFDVDTTLHKSEKDIEVFEFSTNEVNEDLTVSISHNHKIIYKDFKNKDKENDRDF</sequence>
<reference evidence="9 10" key="1">
    <citation type="submission" date="2022-05" db="EMBL/GenBank/DDBJ databases">
        <title>Description of the Bartonella bilalgolemii sp. nov. Isolated from Apodemus uralensis (Pallas 1811).</title>
        <authorList>
            <person name="Zgheib R."/>
            <person name="Celebi B."/>
        </authorList>
    </citation>
    <scope>NUCLEOTIDE SEQUENCE [LARGE SCALE GENOMIC DNA]</scope>
    <source>
        <strain evidence="9 10">G70</strain>
    </source>
</reference>
<dbReference type="NCBIfam" id="TIGR01410">
    <property type="entry name" value="tatB"/>
    <property type="match status" value="1"/>
</dbReference>
<evidence type="ECO:0000256" key="4">
    <source>
        <dbReference type="ARBA" id="ARBA00022692"/>
    </source>
</evidence>
<keyword evidence="6" id="KW-1133">Transmembrane helix</keyword>
<comment type="subcellular location">
    <subcellularLocation>
        <location evidence="1">Membrane</location>
        <topology evidence="1">Single-pass membrane protein</topology>
    </subcellularLocation>
</comment>
<comment type="caution">
    <text evidence="9">The sequence shown here is derived from an EMBL/GenBank/DDBJ whole genome shotgun (WGS) entry which is preliminary data.</text>
</comment>
<keyword evidence="10" id="KW-1185">Reference proteome</keyword>
<evidence type="ECO:0000256" key="5">
    <source>
        <dbReference type="ARBA" id="ARBA00022927"/>
    </source>
</evidence>
<evidence type="ECO:0000256" key="7">
    <source>
        <dbReference type="ARBA" id="ARBA00023010"/>
    </source>
</evidence>
<dbReference type="Gene3D" id="1.20.5.3310">
    <property type="match status" value="1"/>
</dbReference>
<protein>
    <submittedName>
        <fullName evidence="9">Sec-independent protein translocase protein TatB</fullName>
    </submittedName>
</protein>
<keyword evidence="5" id="KW-0653">Protein transport</keyword>
<evidence type="ECO:0000313" key="10">
    <source>
        <dbReference type="Proteomes" id="UP001523003"/>
    </source>
</evidence>
<accession>A0ABT0P8I8</accession>
<keyword evidence="4" id="KW-0812">Transmembrane</keyword>
<dbReference type="RefSeq" id="WP_249676630.1">
    <property type="nucleotide sequence ID" value="NZ_JAMCOF010000005.1"/>
</dbReference>
<keyword evidence="8" id="KW-0472">Membrane</keyword>
<name>A0ABT0P8I8_9HYPH</name>
<keyword evidence="7" id="KW-0811">Translocation</keyword>
<evidence type="ECO:0000256" key="2">
    <source>
        <dbReference type="ARBA" id="ARBA00022448"/>
    </source>
</evidence>
<evidence type="ECO:0000313" key="9">
    <source>
        <dbReference type="EMBL" id="MCL6229788.1"/>
    </source>
</evidence>
<dbReference type="EMBL" id="JAMCOF010000005">
    <property type="protein sequence ID" value="MCL6229788.1"/>
    <property type="molecule type" value="Genomic_DNA"/>
</dbReference>
<evidence type="ECO:0000256" key="1">
    <source>
        <dbReference type="ARBA" id="ARBA00004167"/>
    </source>
</evidence>
<proteinExistence type="predicted"/>
<gene>
    <name evidence="9" type="primary">tatB</name>
    <name evidence="9" type="ORF">M4Z11_04095</name>
</gene>
<dbReference type="Pfam" id="PF02416">
    <property type="entry name" value="TatA_B_E"/>
    <property type="match status" value="1"/>
</dbReference>
<organism evidence="9 10">
    <name type="scientific">Bartonella bilalgolemii</name>
    <dbReference type="NCBI Taxonomy" id="2942911"/>
    <lineage>
        <taxon>Bacteria</taxon>
        <taxon>Pseudomonadati</taxon>
        <taxon>Pseudomonadota</taxon>
        <taxon>Alphaproteobacteria</taxon>
        <taxon>Hyphomicrobiales</taxon>
        <taxon>Bartonellaceae</taxon>
        <taxon>Bartonella</taxon>
    </lineage>
</organism>
<evidence type="ECO:0000256" key="8">
    <source>
        <dbReference type="ARBA" id="ARBA00023136"/>
    </source>
</evidence>
<dbReference type="Proteomes" id="UP001523003">
    <property type="component" value="Unassembled WGS sequence"/>
</dbReference>
<keyword evidence="3" id="KW-1003">Cell membrane</keyword>
<dbReference type="InterPro" id="IPR018448">
    <property type="entry name" value="TatB"/>
</dbReference>
<keyword evidence="2" id="KW-0813">Transport</keyword>
<dbReference type="PRINTS" id="PR01506">
    <property type="entry name" value="TATBPROTEIN"/>
</dbReference>
<evidence type="ECO:0000256" key="6">
    <source>
        <dbReference type="ARBA" id="ARBA00022989"/>
    </source>
</evidence>
<evidence type="ECO:0000256" key="3">
    <source>
        <dbReference type="ARBA" id="ARBA00022475"/>
    </source>
</evidence>